<protein>
    <submittedName>
        <fullName evidence="2">Uncharacterized protein</fullName>
    </submittedName>
</protein>
<feature type="region of interest" description="Disordered" evidence="1">
    <location>
        <begin position="1"/>
        <end position="27"/>
    </location>
</feature>
<organism evidence="2">
    <name type="scientific">candidate division WOR-3 bacterium</name>
    <dbReference type="NCBI Taxonomy" id="2052148"/>
    <lineage>
        <taxon>Bacteria</taxon>
        <taxon>Bacteria division WOR-3</taxon>
    </lineage>
</organism>
<accession>A0A7V0T750</accession>
<gene>
    <name evidence="2" type="ORF">ENN51_07945</name>
</gene>
<sequence>MANDRKNVGRRDQPRPRGRGPRQRLAAGYRRAGCDFVSRRISLSNTAPEHIARAAEAEGRLKIIRPGEH</sequence>
<dbReference type="EMBL" id="DSBX01000304">
    <property type="protein sequence ID" value="HDR00197.1"/>
    <property type="molecule type" value="Genomic_DNA"/>
</dbReference>
<comment type="caution">
    <text evidence="2">The sequence shown here is derived from an EMBL/GenBank/DDBJ whole genome shotgun (WGS) entry which is preliminary data.</text>
</comment>
<evidence type="ECO:0000313" key="2">
    <source>
        <dbReference type="EMBL" id="HDR00197.1"/>
    </source>
</evidence>
<feature type="compositionally biased region" description="Basic and acidic residues" evidence="1">
    <location>
        <begin position="1"/>
        <end position="15"/>
    </location>
</feature>
<reference evidence="2" key="1">
    <citation type="journal article" date="2020" name="mSystems">
        <title>Genome- and Community-Level Interaction Insights into Carbon Utilization and Element Cycling Functions of Hydrothermarchaeota in Hydrothermal Sediment.</title>
        <authorList>
            <person name="Zhou Z."/>
            <person name="Liu Y."/>
            <person name="Xu W."/>
            <person name="Pan J."/>
            <person name="Luo Z.H."/>
            <person name="Li M."/>
        </authorList>
    </citation>
    <scope>NUCLEOTIDE SEQUENCE [LARGE SCALE GENOMIC DNA]</scope>
    <source>
        <strain evidence="2">SpSt-1182</strain>
    </source>
</reference>
<name>A0A7V0T750_UNCW3</name>
<evidence type="ECO:0000256" key="1">
    <source>
        <dbReference type="SAM" id="MobiDB-lite"/>
    </source>
</evidence>
<dbReference type="Proteomes" id="UP000885672">
    <property type="component" value="Unassembled WGS sequence"/>
</dbReference>
<proteinExistence type="predicted"/>
<dbReference type="AlphaFoldDB" id="A0A7V0T750"/>